<dbReference type="Gene3D" id="3.40.50.12780">
    <property type="entry name" value="N-terminal domain of ligase-like"/>
    <property type="match status" value="1"/>
</dbReference>
<reference evidence="5 6" key="1">
    <citation type="submission" date="2023-11" db="EMBL/GenBank/DDBJ databases">
        <title>Bacillus jintuensis, isolated from a mudflat on the Beibu Gulf coast.</title>
        <authorList>
            <person name="Li M."/>
        </authorList>
    </citation>
    <scope>NUCLEOTIDE SEQUENCE [LARGE SCALE GENOMIC DNA]</scope>
    <source>
        <strain evidence="5 6">31A1R</strain>
    </source>
</reference>
<dbReference type="CDD" id="cd04433">
    <property type="entry name" value="AFD_class_I"/>
    <property type="match status" value="1"/>
</dbReference>
<dbReference type="Pfam" id="PF13193">
    <property type="entry name" value="AMP-binding_C"/>
    <property type="match status" value="1"/>
</dbReference>
<evidence type="ECO:0000259" key="4">
    <source>
        <dbReference type="Pfam" id="PF13193"/>
    </source>
</evidence>
<gene>
    <name evidence="5" type="ORF">SM124_16430</name>
</gene>
<dbReference type="RefSeq" id="WP_322447600.1">
    <property type="nucleotide sequence ID" value="NZ_JAXOFX010000012.1"/>
</dbReference>
<organism evidence="5 6">
    <name type="scientific">Robertmurraya mangrovi</name>
    <dbReference type="NCBI Taxonomy" id="3098077"/>
    <lineage>
        <taxon>Bacteria</taxon>
        <taxon>Bacillati</taxon>
        <taxon>Bacillota</taxon>
        <taxon>Bacilli</taxon>
        <taxon>Bacillales</taxon>
        <taxon>Bacillaceae</taxon>
        <taxon>Robertmurraya</taxon>
    </lineage>
</organism>
<dbReference type="InterPro" id="IPR000873">
    <property type="entry name" value="AMP-dep_synth/lig_dom"/>
</dbReference>
<dbReference type="PANTHER" id="PTHR43201">
    <property type="entry name" value="ACYL-COA SYNTHETASE"/>
    <property type="match status" value="1"/>
</dbReference>
<dbReference type="Pfam" id="PF00501">
    <property type="entry name" value="AMP-binding"/>
    <property type="match status" value="1"/>
</dbReference>
<dbReference type="InterPro" id="IPR042099">
    <property type="entry name" value="ANL_N_sf"/>
</dbReference>
<dbReference type="InterPro" id="IPR045851">
    <property type="entry name" value="AMP-bd_C_sf"/>
</dbReference>
<sequence length="447" mass="50584">MYIDFILNQFKENENLDGLIWRNKRYSYKSMLENYDSWKRRIINEGIPRGSVVALDADFSPTSVALLLALIESNCIIALLSKAVRDMKDEFCEIAEAEYVISLNKNDEVSFIQSGKIAQHELLTSLRELNHPGVILFSSGSTGKSKAAVHDFVPLLNKFKVKRHAKRTMAFLLFDHIGGLNTMFYTFSNGGCLVTVDERSPENVCLAIEDYHVQILPTSPTFINLLILSEAYKNRNLESLELVTYGTEVMPETTLKKFHTLFPKVRLLQTYGLSEVGILRSKSKSSDSLWVKVGGEEYQTRVIDGMLEIKAKSAMLGYLNAPSPLTEDGWFMTNDAVLVDGEYMKILGRKSEIINVGGEKVYPAEVESVVQLMEGVEEVAVSSETNPITGQMIKASVKLSTNESLSEFRKRLYLFCRDKLPSYKIPQKLVIVTNWLHNDRFKKMRKG</sequence>
<dbReference type="PROSITE" id="PS00455">
    <property type="entry name" value="AMP_BINDING"/>
    <property type="match status" value="1"/>
</dbReference>
<evidence type="ECO:0000256" key="1">
    <source>
        <dbReference type="ARBA" id="ARBA00006432"/>
    </source>
</evidence>
<comment type="similarity">
    <text evidence="1">Belongs to the ATP-dependent AMP-binding enzyme family.</text>
</comment>
<keyword evidence="2 5" id="KW-0436">Ligase</keyword>
<feature type="domain" description="AMP-binding enzyme C-terminal" evidence="4">
    <location>
        <begin position="365"/>
        <end position="433"/>
    </location>
</feature>
<feature type="domain" description="AMP-dependent synthetase/ligase" evidence="3">
    <location>
        <begin position="19"/>
        <end position="279"/>
    </location>
</feature>
<dbReference type="EMBL" id="JAXOFX010000012">
    <property type="protein sequence ID" value="MDZ5473306.1"/>
    <property type="molecule type" value="Genomic_DNA"/>
</dbReference>
<accession>A0ABU5J1S4</accession>
<proteinExistence type="inferred from homology"/>
<evidence type="ECO:0000313" key="6">
    <source>
        <dbReference type="Proteomes" id="UP001290455"/>
    </source>
</evidence>
<dbReference type="InterPro" id="IPR020845">
    <property type="entry name" value="AMP-binding_CS"/>
</dbReference>
<evidence type="ECO:0000259" key="3">
    <source>
        <dbReference type="Pfam" id="PF00501"/>
    </source>
</evidence>
<dbReference type="Proteomes" id="UP001290455">
    <property type="component" value="Unassembled WGS sequence"/>
</dbReference>
<evidence type="ECO:0000313" key="5">
    <source>
        <dbReference type="EMBL" id="MDZ5473306.1"/>
    </source>
</evidence>
<dbReference type="InterPro" id="IPR025110">
    <property type="entry name" value="AMP-bd_C"/>
</dbReference>
<comment type="caution">
    <text evidence="5">The sequence shown here is derived from an EMBL/GenBank/DDBJ whole genome shotgun (WGS) entry which is preliminary data.</text>
</comment>
<evidence type="ECO:0000256" key="2">
    <source>
        <dbReference type="ARBA" id="ARBA00022598"/>
    </source>
</evidence>
<dbReference type="SUPFAM" id="SSF56801">
    <property type="entry name" value="Acetyl-CoA synthetase-like"/>
    <property type="match status" value="1"/>
</dbReference>
<dbReference type="PANTHER" id="PTHR43201:SF5">
    <property type="entry name" value="MEDIUM-CHAIN ACYL-COA LIGASE ACSF2, MITOCHONDRIAL"/>
    <property type="match status" value="1"/>
</dbReference>
<dbReference type="GO" id="GO:0016874">
    <property type="term" value="F:ligase activity"/>
    <property type="evidence" value="ECO:0007669"/>
    <property type="project" value="UniProtKB-KW"/>
</dbReference>
<name>A0ABU5J1S4_9BACI</name>
<protein>
    <submittedName>
        <fullName evidence="5">Fatty acid--CoA ligase family protein</fullName>
    </submittedName>
</protein>
<keyword evidence="6" id="KW-1185">Reference proteome</keyword>
<dbReference type="Gene3D" id="3.30.300.30">
    <property type="match status" value="1"/>
</dbReference>